<dbReference type="PROSITE" id="PS50206">
    <property type="entry name" value="RHODANESE_3"/>
    <property type="match status" value="1"/>
</dbReference>
<accession>A0A1G4KHK4</accession>
<gene>
    <name evidence="11" type="ORF">LAMI_0H12442G</name>
</gene>
<dbReference type="AlphaFoldDB" id="A0A1G4KHK4"/>
<feature type="domain" description="Rhodanese" evidence="9">
    <location>
        <begin position="183"/>
        <end position="307"/>
    </location>
</feature>
<dbReference type="InterPro" id="IPR018200">
    <property type="entry name" value="USP_CS"/>
</dbReference>
<comment type="catalytic activity">
    <reaction evidence="1 7">
        <text>Thiol-dependent hydrolysis of ester, thioester, amide, peptide and isopeptide bonds formed by the C-terminal Gly of ubiquitin (a 76-residue protein attached to proteins as an intracellular targeting signal).</text>
        <dbReference type="EC" id="3.4.19.12"/>
    </reaction>
</comment>
<dbReference type="InterPro" id="IPR038765">
    <property type="entry name" value="Papain-like_cys_pep_sf"/>
</dbReference>
<sequence>MPHSELKHEYCRSVRQLTKIVDKFVSQDGDGQDMETLLQECIDTLVNYQEETKKLKKTLLTHSEWSPSVFEGYEAVFVYYKIVSQIVLSKIPELEQFKIAKAAAGNDAINGRDKGLMEVYNMLVKTLLTDDKIGDVRRYIKEHSKRDLDGSGSSSSASSAATLQYDIHSGQAIASSVLKELMNNSRVLLIDLRPRTQFVASHIASNTLMCLEPISFKDSYSDADLLKKSLITSPDFEIDLFKKRDTYDFVVIYTSSAERTGFNEQQQSALVHILLNRSFEAPLKSTRVLTLQGGIESWRKSQGVCEETKTDSENAYLNSDLSGFDFQEVAKSTTPSYQYRLDSSLNPMLSKPHAPQDGQVRTPQFFPNQQPALKRNSSFREKLIKYSPLPSRTTTPIAKSNETQSTLYPETPKLAPSAPALNNLPHISPIQSYTLSPISRSVSPPNTLTLGKTSTFPPQGSLPERFTGSRPQFRPNDVPKSTSNGVTRKEYLDKDLDFNVGLVNLGNSCYMNCIVQCLLGSRELCRIFLDDSYKNHVNLNSKLGSKGVLATYFSKLIHVMYNQALMIKTKRLPTNERTAVQPSHFKVACGSINSLFKSSSQQDCQEFCQFLLDGLHEDLNQCGANPPLKELSREAEDMREKLPVRIASSIEWERYLTTDFSVIVDLFQGQYSSQLKCQVCNKTSTTYQPFSVLSVPVPFGNRCTILDSFSEFTKVEVLDKDEQWSCPRCKQKQPSTKKITITRLPRNLIIHLKRFDNMLNKNNIFVEYPHVLDLTSFWADDKRDDAPASLQELPTRGQVPPFKYKLYAVASHSGTLYGGHYTAYVNKGPWHGWCYYDDTSCRKVKNSDECITKSAYVLFYHRIYDS</sequence>
<dbReference type="PROSITE" id="PS50235">
    <property type="entry name" value="USP_3"/>
    <property type="match status" value="1"/>
</dbReference>
<reference evidence="12" key="1">
    <citation type="submission" date="2016-03" db="EMBL/GenBank/DDBJ databases">
        <authorList>
            <person name="Devillers H."/>
        </authorList>
    </citation>
    <scope>NUCLEOTIDE SEQUENCE [LARGE SCALE GENOMIC DNA]</scope>
</reference>
<feature type="domain" description="USP" evidence="10">
    <location>
        <begin position="500"/>
        <end position="863"/>
    </location>
</feature>
<evidence type="ECO:0000313" key="12">
    <source>
        <dbReference type="Proteomes" id="UP000191024"/>
    </source>
</evidence>
<comment type="similarity">
    <text evidence="2 7">Belongs to the peptidase C19 family.</text>
</comment>
<dbReference type="Pfam" id="PF00581">
    <property type="entry name" value="Rhodanese"/>
    <property type="match status" value="1"/>
</dbReference>
<dbReference type="GO" id="GO:0006508">
    <property type="term" value="P:proteolysis"/>
    <property type="evidence" value="ECO:0007669"/>
    <property type="project" value="UniProtKB-KW"/>
</dbReference>
<dbReference type="PROSITE" id="PS00972">
    <property type="entry name" value="USP_1"/>
    <property type="match status" value="1"/>
</dbReference>
<dbReference type="Gene3D" id="3.40.250.10">
    <property type="entry name" value="Rhodanese-like domain"/>
    <property type="match status" value="1"/>
</dbReference>
<evidence type="ECO:0000259" key="10">
    <source>
        <dbReference type="PROSITE" id="PS50235"/>
    </source>
</evidence>
<dbReference type="InterPro" id="IPR001763">
    <property type="entry name" value="Rhodanese-like_dom"/>
</dbReference>
<dbReference type="InterPro" id="IPR050185">
    <property type="entry name" value="Ub_carboxyl-term_hydrolase"/>
</dbReference>
<evidence type="ECO:0000256" key="1">
    <source>
        <dbReference type="ARBA" id="ARBA00000707"/>
    </source>
</evidence>
<feature type="region of interest" description="Disordered" evidence="8">
    <location>
        <begin position="451"/>
        <end position="486"/>
    </location>
</feature>
<keyword evidence="4 7" id="KW-0833">Ubl conjugation pathway</keyword>
<dbReference type="GO" id="GO:0016579">
    <property type="term" value="P:protein deubiquitination"/>
    <property type="evidence" value="ECO:0007669"/>
    <property type="project" value="InterPro"/>
</dbReference>
<dbReference type="STRING" id="1230905.A0A1G4KHK4"/>
<evidence type="ECO:0000313" key="11">
    <source>
        <dbReference type="EMBL" id="SCV03975.1"/>
    </source>
</evidence>
<dbReference type="SMART" id="SM00450">
    <property type="entry name" value="RHOD"/>
    <property type="match status" value="1"/>
</dbReference>
<keyword evidence="3 7" id="KW-0645">Protease</keyword>
<dbReference type="InterPro" id="IPR001394">
    <property type="entry name" value="Peptidase_C19_UCH"/>
</dbReference>
<organism evidence="11 12">
    <name type="scientific">Lachancea mirantina</name>
    <dbReference type="NCBI Taxonomy" id="1230905"/>
    <lineage>
        <taxon>Eukaryota</taxon>
        <taxon>Fungi</taxon>
        <taxon>Dikarya</taxon>
        <taxon>Ascomycota</taxon>
        <taxon>Saccharomycotina</taxon>
        <taxon>Saccharomycetes</taxon>
        <taxon>Saccharomycetales</taxon>
        <taxon>Saccharomycetaceae</taxon>
        <taxon>Lachancea</taxon>
    </lineage>
</organism>
<dbReference type="Proteomes" id="UP000191024">
    <property type="component" value="Chromosome H"/>
</dbReference>
<dbReference type="OrthoDB" id="292964at2759"/>
<evidence type="ECO:0000256" key="3">
    <source>
        <dbReference type="ARBA" id="ARBA00022670"/>
    </source>
</evidence>
<name>A0A1G4KHK4_9SACH</name>
<proteinExistence type="inferred from homology"/>
<dbReference type="PROSITE" id="PS00973">
    <property type="entry name" value="USP_2"/>
    <property type="match status" value="1"/>
</dbReference>
<evidence type="ECO:0000256" key="2">
    <source>
        <dbReference type="ARBA" id="ARBA00009085"/>
    </source>
</evidence>
<dbReference type="PANTHER" id="PTHR21646">
    <property type="entry name" value="UBIQUITIN CARBOXYL-TERMINAL HYDROLASE"/>
    <property type="match status" value="1"/>
</dbReference>
<dbReference type="EMBL" id="LT598468">
    <property type="protein sequence ID" value="SCV03975.1"/>
    <property type="molecule type" value="Genomic_DNA"/>
</dbReference>
<evidence type="ECO:0000256" key="5">
    <source>
        <dbReference type="ARBA" id="ARBA00022801"/>
    </source>
</evidence>
<dbReference type="Gene3D" id="3.90.70.10">
    <property type="entry name" value="Cysteine proteinases"/>
    <property type="match status" value="1"/>
</dbReference>
<dbReference type="CDD" id="cd02674">
    <property type="entry name" value="Peptidase_C19R"/>
    <property type="match status" value="1"/>
</dbReference>
<dbReference type="SUPFAM" id="SSF54001">
    <property type="entry name" value="Cysteine proteinases"/>
    <property type="match status" value="1"/>
</dbReference>
<dbReference type="GO" id="GO:0004843">
    <property type="term" value="F:cysteine-type deubiquitinase activity"/>
    <property type="evidence" value="ECO:0007669"/>
    <property type="project" value="UniProtKB-UniRule"/>
</dbReference>
<evidence type="ECO:0000256" key="4">
    <source>
        <dbReference type="ARBA" id="ARBA00022786"/>
    </source>
</evidence>
<dbReference type="SUPFAM" id="SSF52821">
    <property type="entry name" value="Rhodanese/Cell cycle control phosphatase"/>
    <property type="match status" value="1"/>
</dbReference>
<dbReference type="Pfam" id="PF00443">
    <property type="entry name" value="UCH"/>
    <property type="match status" value="1"/>
</dbReference>
<evidence type="ECO:0000256" key="6">
    <source>
        <dbReference type="ARBA" id="ARBA00022807"/>
    </source>
</evidence>
<evidence type="ECO:0000259" key="9">
    <source>
        <dbReference type="PROSITE" id="PS50206"/>
    </source>
</evidence>
<dbReference type="FunFam" id="3.90.70.10:FF:000115">
    <property type="entry name" value="DOA4p Ubiquitin hydrolase"/>
    <property type="match status" value="1"/>
</dbReference>
<protein>
    <recommendedName>
        <fullName evidence="7">Ubiquitin carboxyl-terminal hydrolase</fullName>
        <ecNumber evidence="7">3.4.19.12</ecNumber>
    </recommendedName>
</protein>
<evidence type="ECO:0000256" key="7">
    <source>
        <dbReference type="RuleBase" id="RU366025"/>
    </source>
</evidence>
<evidence type="ECO:0000256" key="8">
    <source>
        <dbReference type="SAM" id="MobiDB-lite"/>
    </source>
</evidence>
<dbReference type="InterPro" id="IPR036873">
    <property type="entry name" value="Rhodanese-like_dom_sf"/>
</dbReference>
<keyword evidence="5 7" id="KW-0378">Hydrolase</keyword>
<keyword evidence="12" id="KW-1185">Reference proteome</keyword>
<dbReference type="EC" id="3.4.19.12" evidence="7"/>
<dbReference type="PANTHER" id="PTHR21646:SF95">
    <property type="entry name" value="UBIQUITIN CARBOXYL-TERMINAL HYDROLASE 4-RELATED"/>
    <property type="match status" value="1"/>
</dbReference>
<keyword evidence="6 7" id="KW-0788">Thiol protease</keyword>
<dbReference type="InterPro" id="IPR028889">
    <property type="entry name" value="USP"/>
</dbReference>